<protein>
    <submittedName>
        <fullName evidence="2">Uncharacterized protein</fullName>
    </submittedName>
</protein>
<accession>A0A6M4H7X1</accession>
<keyword evidence="1" id="KW-0732">Signal</keyword>
<dbReference type="AlphaFoldDB" id="A0A6M4H7X1"/>
<organism evidence="2 3">
    <name type="scientific">Usitatibacter palustris</name>
    <dbReference type="NCBI Taxonomy" id="2732487"/>
    <lineage>
        <taxon>Bacteria</taxon>
        <taxon>Pseudomonadati</taxon>
        <taxon>Pseudomonadota</taxon>
        <taxon>Betaproteobacteria</taxon>
        <taxon>Nitrosomonadales</taxon>
        <taxon>Usitatibacteraceae</taxon>
        <taxon>Usitatibacter</taxon>
    </lineage>
</organism>
<sequence>MSPRRFLALLAILVASSALAQERPWRFVPADPVVGEDFIVMALGSTPTLGAYVDTSSLNFLNGTYQLTAHMGVRSDFSVSDGSWATGAMQAAAAGTFPVRFTQTGGGLSGRSYELGTITIAPTVVAPDPAYRNLSGNWFFPGEDGWGFNLIQSGAGRLSGVWMTYQPVAAEPTPYMTQRGATYGAWYFMPSGRWVTPTHFRGLLYETTGPPVGEAFDRSTVYSVARGMATFTIVSGTELDFVGDITVGGSAITPPSRPGPNRIVRKRLVRLDP</sequence>
<evidence type="ECO:0000313" key="3">
    <source>
        <dbReference type="Proteomes" id="UP000503096"/>
    </source>
</evidence>
<proteinExistence type="predicted"/>
<feature type="signal peptide" evidence="1">
    <location>
        <begin position="1"/>
        <end position="20"/>
    </location>
</feature>
<name>A0A6M4H7X1_9PROT</name>
<dbReference type="RefSeq" id="WP_171161843.1">
    <property type="nucleotide sequence ID" value="NZ_CP053073.1"/>
</dbReference>
<gene>
    <name evidence="2" type="ORF">DSM104440_01783</name>
</gene>
<dbReference type="KEGG" id="upl:DSM104440_01783"/>
<dbReference type="Proteomes" id="UP000503096">
    <property type="component" value="Chromosome"/>
</dbReference>
<evidence type="ECO:0000313" key="2">
    <source>
        <dbReference type="EMBL" id="QJR14968.1"/>
    </source>
</evidence>
<reference evidence="2 3" key="1">
    <citation type="submission" date="2020-04" db="EMBL/GenBank/DDBJ databases">
        <title>Usitatibacter rugosus gen. nov., sp. nov. and Usitatibacter palustris sp. nov., novel members of Usitatibacteraceae fam. nov. within the order Nitrosomonadales isolated from soil.</title>
        <authorList>
            <person name="Huber K.J."/>
            <person name="Neumann-Schaal M."/>
            <person name="Geppert A."/>
            <person name="Luckner M."/>
            <person name="Wanner G."/>
            <person name="Overmann J."/>
        </authorList>
    </citation>
    <scope>NUCLEOTIDE SEQUENCE [LARGE SCALE GENOMIC DNA]</scope>
    <source>
        <strain evidence="2 3">Swamp67</strain>
    </source>
</reference>
<dbReference type="EMBL" id="CP053073">
    <property type="protein sequence ID" value="QJR14968.1"/>
    <property type="molecule type" value="Genomic_DNA"/>
</dbReference>
<keyword evidence="3" id="KW-1185">Reference proteome</keyword>
<evidence type="ECO:0000256" key="1">
    <source>
        <dbReference type="SAM" id="SignalP"/>
    </source>
</evidence>
<dbReference type="InParanoid" id="A0A6M4H7X1"/>
<feature type="chain" id="PRO_5027011398" evidence="1">
    <location>
        <begin position="21"/>
        <end position="273"/>
    </location>
</feature>